<evidence type="ECO:0000313" key="2">
    <source>
        <dbReference type="Proteomes" id="UP000887565"/>
    </source>
</evidence>
<evidence type="ECO:0000256" key="1">
    <source>
        <dbReference type="SAM" id="MobiDB-lite"/>
    </source>
</evidence>
<dbReference type="AlphaFoldDB" id="A0A915KDX8"/>
<reference evidence="3" key="1">
    <citation type="submission" date="2022-11" db="UniProtKB">
        <authorList>
            <consortium name="WormBaseParasite"/>
        </authorList>
    </citation>
    <scope>IDENTIFICATION</scope>
</reference>
<protein>
    <submittedName>
        <fullName evidence="3">Uncharacterized protein</fullName>
    </submittedName>
</protein>
<proteinExistence type="predicted"/>
<organism evidence="2 3">
    <name type="scientific">Romanomermis culicivorax</name>
    <name type="common">Nematode worm</name>
    <dbReference type="NCBI Taxonomy" id="13658"/>
    <lineage>
        <taxon>Eukaryota</taxon>
        <taxon>Metazoa</taxon>
        <taxon>Ecdysozoa</taxon>
        <taxon>Nematoda</taxon>
        <taxon>Enoplea</taxon>
        <taxon>Dorylaimia</taxon>
        <taxon>Mermithida</taxon>
        <taxon>Mermithoidea</taxon>
        <taxon>Mermithidae</taxon>
        <taxon>Romanomermis</taxon>
    </lineage>
</organism>
<dbReference type="WBParaSite" id="nRc.2.0.1.t36261-RA">
    <property type="protein sequence ID" value="nRc.2.0.1.t36261-RA"/>
    <property type="gene ID" value="nRc.2.0.1.g36261"/>
</dbReference>
<accession>A0A915KDX8</accession>
<feature type="region of interest" description="Disordered" evidence="1">
    <location>
        <begin position="37"/>
        <end position="69"/>
    </location>
</feature>
<feature type="compositionally biased region" description="Basic and acidic residues" evidence="1">
    <location>
        <begin position="37"/>
        <end position="54"/>
    </location>
</feature>
<evidence type="ECO:0000313" key="3">
    <source>
        <dbReference type="WBParaSite" id="nRc.2.0.1.t36261-RA"/>
    </source>
</evidence>
<keyword evidence="2" id="KW-1185">Reference proteome</keyword>
<name>A0A915KDX8_ROMCU</name>
<dbReference type="Proteomes" id="UP000887565">
    <property type="component" value="Unplaced"/>
</dbReference>
<sequence length="69" mass="7927">MRTASTKIKVPERPIPAEQWIIGGPNSLESRTFYHSKELSQKGDKKPKRGEPKWHKNSTADISVLRKKK</sequence>